<evidence type="ECO:0000313" key="1">
    <source>
        <dbReference type="EMBL" id="CAG8709587.1"/>
    </source>
</evidence>
<gene>
    <name evidence="1" type="ORF">DHETER_LOCUS12187</name>
</gene>
<feature type="non-terminal residue" evidence="1">
    <location>
        <position position="1"/>
    </location>
</feature>
<comment type="caution">
    <text evidence="1">The sequence shown here is derived from an EMBL/GenBank/DDBJ whole genome shotgun (WGS) entry which is preliminary data.</text>
</comment>
<proteinExistence type="predicted"/>
<evidence type="ECO:0000313" key="2">
    <source>
        <dbReference type="Proteomes" id="UP000789702"/>
    </source>
</evidence>
<protein>
    <submittedName>
        <fullName evidence="1">13292_t:CDS:1</fullName>
    </submittedName>
</protein>
<sequence length="58" mass="6801">LEAVLAQKDKSYKEYIVAYASQRLSKTKHNYLALKVECLAIVWAIEHFYYYLEASTLL</sequence>
<dbReference type="EMBL" id="CAJVPU010029081">
    <property type="protein sequence ID" value="CAG8709587.1"/>
    <property type="molecule type" value="Genomic_DNA"/>
</dbReference>
<reference evidence="1" key="1">
    <citation type="submission" date="2021-06" db="EMBL/GenBank/DDBJ databases">
        <authorList>
            <person name="Kallberg Y."/>
            <person name="Tangrot J."/>
            <person name="Rosling A."/>
        </authorList>
    </citation>
    <scope>NUCLEOTIDE SEQUENCE</scope>
    <source>
        <strain evidence="1">IL203A</strain>
    </source>
</reference>
<keyword evidence="2" id="KW-1185">Reference proteome</keyword>
<organism evidence="1 2">
    <name type="scientific">Dentiscutata heterogama</name>
    <dbReference type="NCBI Taxonomy" id="1316150"/>
    <lineage>
        <taxon>Eukaryota</taxon>
        <taxon>Fungi</taxon>
        <taxon>Fungi incertae sedis</taxon>
        <taxon>Mucoromycota</taxon>
        <taxon>Glomeromycotina</taxon>
        <taxon>Glomeromycetes</taxon>
        <taxon>Diversisporales</taxon>
        <taxon>Gigasporaceae</taxon>
        <taxon>Dentiscutata</taxon>
    </lineage>
</organism>
<name>A0ACA9PJB0_9GLOM</name>
<dbReference type="Proteomes" id="UP000789702">
    <property type="component" value="Unassembled WGS sequence"/>
</dbReference>
<accession>A0ACA9PJB0</accession>